<evidence type="ECO:0000313" key="10">
    <source>
        <dbReference type="EMBL" id="ANE51959.1"/>
    </source>
</evidence>
<keyword evidence="11" id="KW-1185">Reference proteome</keyword>
<evidence type="ECO:0000256" key="8">
    <source>
        <dbReference type="ARBA" id="ARBA00047931"/>
    </source>
</evidence>
<evidence type="ECO:0000256" key="7">
    <source>
        <dbReference type="ARBA" id="ARBA00023192"/>
    </source>
</evidence>
<dbReference type="EMBL" id="CP011390">
    <property type="protein sequence ID" value="ANE51959.1"/>
    <property type="molecule type" value="Genomic_DNA"/>
</dbReference>
<evidence type="ECO:0000256" key="4">
    <source>
        <dbReference type="ARBA" id="ARBA00022605"/>
    </source>
</evidence>
<evidence type="ECO:0000256" key="5">
    <source>
        <dbReference type="ARBA" id="ARBA00022679"/>
    </source>
</evidence>
<comment type="cofactor">
    <cofactor evidence="1">
        <name>pyridoxal 5'-phosphate</name>
        <dbReference type="ChEBI" id="CHEBI:597326"/>
    </cofactor>
</comment>
<evidence type="ECO:0000259" key="9">
    <source>
        <dbReference type="Pfam" id="PF00291"/>
    </source>
</evidence>
<dbReference type="OrthoDB" id="9808024at2"/>
<dbReference type="GO" id="GO:0006535">
    <property type="term" value="P:cysteine biosynthetic process from serine"/>
    <property type="evidence" value="ECO:0007669"/>
    <property type="project" value="InterPro"/>
</dbReference>
<dbReference type="Gene3D" id="3.40.50.1100">
    <property type="match status" value="2"/>
</dbReference>
<sequence length="303" mass="32913">MQAIGNTPLIQLKHLTEPGWAEIYVKYEGGNPTGSMKDRMALSMIEGAERRGQLKPGGTVVEYTGGSTGGSLAMVCAVKGYKAHFVTSDAFAKEKLQTMRAFGAHLELINPDGGKITANLIDRLITRAKELSTQPNTFWTDQFNNVDNRNAYHHMAWEIMNALGNDIDEFVTGVGTGGSFSGNAEILKTEIPRIRCIALEPFNVRMLSGGDTSGTHKLEGIGSNFIPSICRMDLADEIMPVSDEDAYETARRLAREEGIFGGATSGANVWAAMQRAKVIGRGKKIVTIVCDSGLKYLNGELYK</sequence>
<gene>
    <name evidence="10" type="ORF">SY85_17135</name>
</gene>
<dbReference type="InterPro" id="IPR036052">
    <property type="entry name" value="TrpB-like_PALP_sf"/>
</dbReference>
<name>A0A172TXY7_9BACT</name>
<evidence type="ECO:0000313" key="11">
    <source>
        <dbReference type="Proteomes" id="UP000077177"/>
    </source>
</evidence>
<keyword evidence="5" id="KW-0808">Transferase</keyword>
<keyword evidence="7" id="KW-0198">Cysteine biosynthesis</keyword>
<dbReference type="Pfam" id="PF00291">
    <property type="entry name" value="PALP"/>
    <property type="match status" value="1"/>
</dbReference>
<dbReference type="KEGG" id="fla:SY85_17135"/>
<dbReference type="Proteomes" id="UP000077177">
    <property type="component" value="Chromosome"/>
</dbReference>
<dbReference type="SUPFAM" id="SSF53686">
    <property type="entry name" value="Tryptophan synthase beta subunit-like PLP-dependent enzymes"/>
    <property type="match status" value="1"/>
</dbReference>
<dbReference type="InterPro" id="IPR050214">
    <property type="entry name" value="Cys_Synth/Cystath_Beta-Synth"/>
</dbReference>
<comment type="similarity">
    <text evidence="2">Belongs to the cysteine synthase/cystathionine beta-synthase family.</text>
</comment>
<comment type="catalytic activity">
    <reaction evidence="8">
        <text>O-acetyl-L-serine + hydrogen sulfide = L-cysteine + acetate</text>
        <dbReference type="Rhea" id="RHEA:14829"/>
        <dbReference type="ChEBI" id="CHEBI:29919"/>
        <dbReference type="ChEBI" id="CHEBI:30089"/>
        <dbReference type="ChEBI" id="CHEBI:35235"/>
        <dbReference type="ChEBI" id="CHEBI:58340"/>
        <dbReference type="EC" id="2.5.1.47"/>
    </reaction>
</comment>
<feature type="domain" description="Tryptophan synthase beta chain-like PALP" evidence="9">
    <location>
        <begin position="2"/>
        <end position="291"/>
    </location>
</feature>
<evidence type="ECO:0000256" key="3">
    <source>
        <dbReference type="ARBA" id="ARBA00012681"/>
    </source>
</evidence>
<dbReference type="STRING" id="1492898.SY85_17135"/>
<proteinExistence type="inferred from homology"/>
<dbReference type="RefSeq" id="WP_066406099.1">
    <property type="nucleotide sequence ID" value="NZ_CP011390.1"/>
</dbReference>
<dbReference type="PATRIC" id="fig|1492898.3.peg.3724"/>
<reference evidence="11" key="1">
    <citation type="submission" date="2015-01" db="EMBL/GenBank/DDBJ databases">
        <title>Flavisolibacter sp./LCS9/ whole genome sequencing.</title>
        <authorList>
            <person name="Kim M.K."/>
            <person name="Srinivasan S."/>
            <person name="Lee J.-J."/>
        </authorList>
    </citation>
    <scope>NUCLEOTIDE SEQUENCE [LARGE SCALE GENOMIC DNA]</scope>
    <source>
        <strain evidence="11">LCS9</strain>
    </source>
</reference>
<evidence type="ECO:0000256" key="6">
    <source>
        <dbReference type="ARBA" id="ARBA00022898"/>
    </source>
</evidence>
<dbReference type="GO" id="GO:0004124">
    <property type="term" value="F:cysteine synthase activity"/>
    <property type="evidence" value="ECO:0007669"/>
    <property type="project" value="UniProtKB-EC"/>
</dbReference>
<evidence type="ECO:0000256" key="2">
    <source>
        <dbReference type="ARBA" id="ARBA00007103"/>
    </source>
</evidence>
<keyword evidence="4" id="KW-0028">Amino-acid biosynthesis</keyword>
<dbReference type="PROSITE" id="PS00901">
    <property type="entry name" value="CYS_SYNTHASE"/>
    <property type="match status" value="1"/>
</dbReference>
<organism evidence="10 11">
    <name type="scientific">Flavisolibacter tropicus</name>
    <dbReference type="NCBI Taxonomy" id="1492898"/>
    <lineage>
        <taxon>Bacteria</taxon>
        <taxon>Pseudomonadati</taxon>
        <taxon>Bacteroidota</taxon>
        <taxon>Chitinophagia</taxon>
        <taxon>Chitinophagales</taxon>
        <taxon>Chitinophagaceae</taxon>
        <taxon>Flavisolibacter</taxon>
    </lineage>
</organism>
<keyword evidence="6" id="KW-0663">Pyridoxal phosphate</keyword>
<dbReference type="AlphaFoldDB" id="A0A172TXY7"/>
<evidence type="ECO:0000256" key="1">
    <source>
        <dbReference type="ARBA" id="ARBA00001933"/>
    </source>
</evidence>
<dbReference type="FunFam" id="3.40.50.1100:FF:000006">
    <property type="entry name" value="Cysteine synthase"/>
    <property type="match status" value="1"/>
</dbReference>
<protein>
    <recommendedName>
        <fullName evidence="3">cysteine synthase</fullName>
        <ecNumber evidence="3">2.5.1.47</ecNumber>
    </recommendedName>
</protein>
<dbReference type="InterPro" id="IPR001926">
    <property type="entry name" value="TrpB-like_PALP"/>
</dbReference>
<dbReference type="InterPro" id="IPR001216">
    <property type="entry name" value="P-phosphate_BS"/>
</dbReference>
<accession>A0A172TXY7</accession>
<dbReference type="PANTHER" id="PTHR10314">
    <property type="entry name" value="CYSTATHIONINE BETA-SYNTHASE"/>
    <property type="match status" value="1"/>
</dbReference>
<dbReference type="CDD" id="cd01561">
    <property type="entry name" value="CBS_like"/>
    <property type="match status" value="1"/>
</dbReference>
<dbReference type="EC" id="2.5.1.47" evidence="3"/>
<reference evidence="10 11" key="2">
    <citation type="journal article" date="2016" name="Int. J. Syst. Evol. Microbiol.">
        <title>Flavisolibacter tropicus sp. nov., isolated from tropical soil.</title>
        <authorList>
            <person name="Lee J.J."/>
            <person name="Kang M.S."/>
            <person name="Kim G.S."/>
            <person name="Lee C.S."/>
            <person name="Lim S."/>
            <person name="Lee J."/>
            <person name="Roh S.H."/>
            <person name="Kang H."/>
            <person name="Ha J.M."/>
            <person name="Bae S."/>
            <person name="Jung H.Y."/>
            <person name="Kim M.K."/>
        </authorList>
    </citation>
    <scope>NUCLEOTIDE SEQUENCE [LARGE SCALE GENOMIC DNA]</scope>
    <source>
        <strain evidence="10 11">LCS9</strain>
    </source>
</reference>